<dbReference type="HAMAP" id="MF_00185">
    <property type="entry name" value="IPP_trans"/>
    <property type="match status" value="1"/>
</dbReference>
<dbReference type="Proteomes" id="UP000178068">
    <property type="component" value="Unassembled WGS sequence"/>
</dbReference>
<comment type="catalytic activity">
    <reaction evidence="9 10 11">
        <text>adenosine(37) in tRNA + dimethylallyl diphosphate = N(6)-dimethylallyladenosine(37) in tRNA + diphosphate</text>
        <dbReference type="Rhea" id="RHEA:26482"/>
        <dbReference type="Rhea" id="RHEA-COMP:10162"/>
        <dbReference type="Rhea" id="RHEA-COMP:10375"/>
        <dbReference type="ChEBI" id="CHEBI:33019"/>
        <dbReference type="ChEBI" id="CHEBI:57623"/>
        <dbReference type="ChEBI" id="CHEBI:74411"/>
        <dbReference type="ChEBI" id="CHEBI:74415"/>
        <dbReference type="EC" id="2.5.1.75"/>
    </reaction>
</comment>
<dbReference type="InterPro" id="IPR018022">
    <property type="entry name" value="IPT"/>
</dbReference>
<keyword evidence="8 10" id="KW-0460">Magnesium</keyword>
<evidence type="ECO:0000256" key="1">
    <source>
        <dbReference type="ARBA" id="ARBA00001946"/>
    </source>
</evidence>
<feature type="binding site" evidence="10">
    <location>
        <begin position="11"/>
        <end position="16"/>
    </location>
    <ligand>
        <name>substrate</name>
    </ligand>
</feature>
<dbReference type="PANTHER" id="PTHR11088:SF60">
    <property type="entry name" value="TRNA DIMETHYLALLYLTRANSFERASE"/>
    <property type="match status" value="1"/>
</dbReference>
<dbReference type="Pfam" id="PF01745">
    <property type="entry name" value="IPT"/>
    <property type="match status" value="1"/>
</dbReference>
<evidence type="ECO:0000256" key="7">
    <source>
        <dbReference type="ARBA" id="ARBA00022840"/>
    </source>
</evidence>
<organism evidence="14 15">
    <name type="scientific">Candidatus Woykebacteria bacterium RIFCSPHIGHO2_12_FULL_45_10</name>
    <dbReference type="NCBI Taxonomy" id="1802603"/>
    <lineage>
        <taxon>Bacteria</taxon>
        <taxon>Candidatus Woykeibacteriota</taxon>
    </lineage>
</organism>
<feature type="site" description="Interaction with substrate tRNA" evidence="10">
    <location>
        <position position="124"/>
    </location>
</feature>
<comment type="function">
    <text evidence="2 10 12">Catalyzes the transfer of a dimethylallyl group onto the adenine at position 37 in tRNAs that read codons beginning with uridine, leading to the formation of N6-(dimethylallyl)adenosine (i(6)A).</text>
</comment>
<dbReference type="InterPro" id="IPR039657">
    <property type="entry name" value="Dimethylallyltransferase"/>
</dbReference>
<reference evidence="14 15" key="1">
    <citation type="journal article" date="2016" name="Nat. Commun.">
        <title>Thousands of microbial genomes shed light on interconnected biogeochemical processes in an aquifer system.</title>
        <authorList>
            <person name="Anantharaman K."/>
            <person name="Brown C.T."/>
            <person name="Hug L.A."/>
            <person name="Sharon I."/>
            <person name="Castelle C.J."/>
            <person name="Probst A.J."/>
            <person name="Thomas B.C."/>
            <person name="Singh A."/>
            <person name="Wilkins M.J."/>
            <person name="Karaoz U."/>
            <person name="Brodie E.L."/>
            <person name="Williams K.H."/>
            <person name="Hubbard S.S."/>
            <person name="Banfield J.F."/>
        </authorList>
    </citation>
    <scope>NUCLEOTIDE SEQUENCE [LARGE SCALE GENOMIC DNA]</scope>
</reference>
<evidence type="ECO:0000256" key="9">
    <source>
        <dbReference type="ARBA" id="ARBA00049563"/>
    </source>
</evidence>
<evidence type="ECO:0000256" key="11">
    <source>
        <dbReference type="RuleBase" id="RU003783"/>
    </source>
</evidence>
<evidence type="ECO:0000313" key="14">
    <source>
        <dbReference type="EMBL" id="OGY29330.1"/>
    </source>
</evidence>
<keyword evidence="7 10" id="KW-0067">ATP-binding</keyword>
<dbReference type="NCBIfam" id="TIGR00174">
    <property type="entry name" value="miaA"/>
    <property type="match status" value="1"/>
</dbReference>
<comment type="subunit">
    <text evidence="10">Monomer.</text>
</comment>
<evidence type="ECO:0000256" key="8">
    <source>
        <dbReference type="ARBA" id="ARBA00022842"/>
    </source>
</evidence>
<comment type="caution">
    <text evidence="10">Lacks conserved residue(s) required for the propagation of feature annotation.</text>
</comment>
<dbReference type="Gene3D" id="3.40.50.300">
    <property type="entry name" value="P-loop containing nucleotide triphosphate hydrolases"/>
    <property type="match status" value="1"/>
</dbReference>
<evidence type="ECO:0000256" key="13">
    <source>
        <dbReference type="RuleBase" id="RU003785"/>
    </source>
</evidence>
<evidence type="ECO:0000256" key="3">
    <source>
        <dbReference type="ARBA" id="ARBA00005842"/>
    </source>
</evidence>
<evidence type="ECO:0000256" key="10">
    <source>
        <dbReference type="HAMAP-Rule" id="MF_00185"/>
    </source>
</evidence>
<dbReference type="SUPFAM" id="SSF52540">
    <property type="entry name" value="P-loop containing nucleoside triphosphate hydrolases"/>
    <property type="match status" value="1"/>
</dbReference>
<accession>A0A1G1WPR1</accession>
<comment type="similarity">
    <text evidence="3 10 13">Belongs to the IPP transferase family.</text>
</comment>
<dbReference type="Gene3D" id="1.10.20.140">
    <property type="match status" value="1"/>
</dbReference>
<evidence type="ECO:0000256" key="6">
    <source>
        <dbReference type="ARBA" id="ARBA00022741"/>
    </source>
</evidence>
<evidence type="ECO:0000256" key="4">
    <source>
        <dbReference type="ARBA" id="ARBA00022679"/>
    </source>
</evidence>
<keyword evidence="6 10" id="KW-0547">Nucleotide-binding</keyword>
<keyword evidence="4 10" id="KW-0808">Transferase</keyword>
<comment type="cofactor">
    <cofactor evidence="1 10">
        <name>Mg(2+)</name>
        <dbReference type="ChEBI" id="CHEBI:18420"/>
    </cofactor>
</comment>
<dbReference type="GO" id="GO:0052381">
    <property type="term" value="F:tRNA dimethylallyltransferase activity"/>
    <property type="evidence" value="ECO:0007669"/>
    <property type="project" value="UniProtKB-UniRule"/>
</dbReference>
<evidence type="ECO:0000313" key="15">
    <source>
        <dbReference type="Proteomes" id="UP000178068"/>
    </source>
</evidence>
<keyword evidence="5 10" id="KW-0819">tRNA processing</keyword>
<feature type="site" description="Interaction with substrate tRNA" evidence="10">
    <location>
        <position position="147"/>
    </location>
</feature>
<dbReference type="InterPro" id="IPR027417">
    <property type="entry name" value="P-loop_NTPase"/>
</dbReference>
<dbReference type="GO" id="GO:0005524">
    <property type="term" value="F:ATP binding"/>
    <property type="evidence" value="ECO:0007669"/>
    <property type="project" value="UniProtKB-UniRule"/>
</dbReference>
<feature type="region of interest" description="Interaction with substrate tRNA" evidence="10">
    <location>
        <begin position="34"/>
        <end position="37"/>
    </location>
</feature>
<proteinExistence type="inferred from homology"/>
<dbReference type="EC" id="2.5.1.75" evidence="10"/>
<evidence type="ECO:0000256" key="2">
    <source>
        <dbReference type="ARBA" id="ARBA00003213"/>
    </source>
</evidence>
<comment type="caution">
    <text evidence="14">The sequence shown here is derived from an EMBL/GenBank/DDBJ whole genome shotgun (WGS) entry which is preliminary data.</text>
</comment>
<dbReference type="Pfam" id="PF01715">
    <property type="entry name" value="IPPT"/>
    <property type="match status" value="1"/>
</dbReference>
<dbReference type="AlphaFoldDB" id="A0A1G1WPR1"/>
<evidence type="ECO:0000256" key="12">
    <source>
        <dbReference type="RuleBase" id="RU003784"/>
    </source>
</evidence>
<dbReference type="EMBL" id="MHCZ01000036">
    <property type="protein sequence ID" value="OGY29330.1"/>
    <property type="molecule type" value="Genomic_DNA"/>
</dbReference>
<evidence type="ECO:0000256" key="5">
    <source>
        <dbReference type="ARBA" id="ARBA00022694"/>
    </source>
</evidence>
<feature type="binding site" evidence="10">
    <location>
        <begin position="9"/>
        <end position="16"/>
    </location>
    <ligand>
        <name>ATP</name>
        <dbReference type="ChEBI" id="CHEBI:30616"/>
    </ligand>
</feature>
<sequence>MKKLLVIVGPTSTGKTDLALELAKKFGGELISADSRQIYQGMDIGTGKLSVNSKHAAGAAAFADAKVKIKKAEGYWVVDGIKIHLYDLIKPDENYSVAEFQQEAYKSINEIQSRRKLPILVGGTGLYVQAVVEGLKIPKVPPEPKLREKLERKTTETLLTALKEVDQVTYQTIDQANRRRIIRALEVYHSTGETISSQKTKFKVGFDVLIIGLTSDRQELYRKADQRIESWFASGKFQSEVKELLKRYSPSLPSFTSLGYQDMVSYIEKRISLNEAIQRTSFKHHGFIKRQLTWFRKMKNIRWYDIKTLHREKLVKEIEDWLGKAADA</sequence>
<protein>
    <recommendedName>
        <fullName evidence="10">tRNA dimethylallyltransferase</fullName>
        <ecNumber evidence="10">2.5.1.75</ecNumber>
    </recommendedName>
    <alternativeName>
        <fullName evidence="10">Dimethylallyl diphosphate:tRNA dimethylallyltransferase</fullName>
        <shortName evidence="10">DMAPP:tRNA dimethylallyltransferase</shortName>
        <shortName evidence="10">DMATase</shortName>
    </alternativeName>
    <alternativeName>
        <fullName evidence="10">Isopentenyl-diphosphate:tRNA isopentenyltransferase</fullName>
        <shortName evidence="10">IPP transferase</shortName>
        <shortName evidence="10">IPPT</shortName>
        <shortName evidence="10">IPTase</shortName>
    </alternativeName>
</protein>
<name>A0A1G1WPR1_9BACT</name>
<gene>
    <name evidence="10" type="primary">miaA</name>
    <name evidence="14" type="ORF">A3F35_02270</name>
</gene>
<dbReference type="STRING" id="1802603.A3F35_02270"/>
<dbReference type="PANTHER" id="PTHR11088">
    <property type="entry name" value="TRNA DIMETHYLALLYLTRANSFERASE"/>
    <property type="match status" value="1"/>
</dbReference>
<dbReference type="GO" id="GO:0006400">
    <property type="term" value="P:tRNA modification"/>
    <property type="evidence" value="ECO:0007669"/>
    <property type="project" value="TreeGrafter"/>
</dbReference>